<keyword evidence="1" id="KW-0732">Signal</keyword>
<protein>
    <recommendedName>
        <fullName evidence="4">Right handed beta helix region</fullName>
    </recommendedName>
</protein>
<keyword evidence="3" id="KW-1185">Reference proteome</keyword>
<organism evidence="2 3">
    <name type="scientific">Spirosoma fluviale</name>
    <dbReference type="NCBI Taxonomy" id="1597977"/>
    <lineage>
        <taxon>Bacteria</taxon>
        <taxon>Pseudomonadati</taxon>
        <taxon>Bacteroidota</taxon>
        <taxon>Cytophagia</taxon>
        <taxon>Cytophagales</taxon>
        <taxon>Cytophagaceae</taxon>
        <taxon>Spirosoma</taxon>
    </lineage>
</organism>
<reference evidence="3" key="1">
    <citation type="submission" date="2017-09" db="EMBL/GenBank/DDBJ databases">
        <authorList>
            <person name="Varghese N."/>
            <person name="Submissions S."/>
        </authorList>
    </citation>
    <scope>NUCLEOTIDE SEQUENCE [LARGE SCALE GENOMIC DNA]</scope>
    <source>
        <strain evidence="3">DSM 29961</strain>
    </source>
</reference>
<dbReference type="OrthoDB" id="9805017at2"/>
<evidence type="ECO:0000313" key="2">
    <source>
        <dbReference type="EMBL" id="SOD82242.1"/>
    </source>
</evidence>
<dbReference type="Proteomes" id="UP000219452">
    <property type="component" value="Unassembled WGS sequence"/>
</dbReference>
<dbReference type="InterPro" id="IPR011050">
    <property type="entry name" value="Pectin_lyase_fold/virulence"/>
</dbReference>
<dbReference type="SUPFAM" id="SSF51126">
    <property type="entry name" value="Pectin lyase-like"/>
    <property type="match status" value="1"/>
</dbReference>
<dbReference type="EMBL" id="OCNH01000001">
    <property type="protein sequence ID" value="SOD82242.1"/>
    <property type="molecule type" value="Genomic_DNA"/>
</dbReference>
<evidence type="ECO:0008006" key="4">
    <source>
        <dbReference type="Google" id="ProtNLM"/>
    </source>
</evidence>
<name>A0A286FGA6_9BACT</name>
<feature type="signal peptide" evidence="1">
    <location>
        <begin position="1"/>
        <end position="18"/>
    </location>
</feature>
<sequence length="694" mass="76374">MKKISLILFLLFSPFCQAQQVRGLLRISSGVAPKPGSLSVVGADSILEGTTKAYQIILTTPTGTTLDVSQTASFSASRGSASGLTISPGNPINLTNATNSVRGDDRITTLRATYEGLSTSREILLSDATTGFVAVAPRLVRAADVARWPQMKTGDLIVEGATFVVPNQGDYSIQIRSSQNNVPTLVPGATVWVKGARYINFTLQLNQSRVPVGQPPIQVRNYDGQVEIQNTFTLLGAQGARISGKYEAATGAGDADYQGHGTGNYAFTTGRYGWLLNNKFLDKTRPALTMDGGVRDIEWEYMEVKAGYFTAMLFNARNYDMNIPTSTTYLPFENINIHDFYIHDLDGEGIYLGSTELNLKAHFKGGSFYNSRILRVGNEGLQFGQLNSGMRVFNNVVHSNFNWRDPFQKFQDNSLQLALFEGVRVYNNLFLSGGEKQFTVLARGDTAIGNVASRIDTMLIRNNAFLYNRGWYEGFVSTLGVAGVRNPINNLTLAIDRNLFGKNTYAYNQVYTNVPEQNYLLLFDLLGTGTDVQVTNNVYDGSSNARTRWVLNAGPIAILESGNSLNGFVPHPAFENYMGLPPDYHYSRVEKWAGVVGSESGFSASGTLKGTLITVPIGDIRFRNGIGYESKAANNTNIEPTVASNWQNYWNVLYWNRQTGELIRNPTNLTNLSTTPPDNTKLLSFYKDRGIGIY</sequence>
<proteinExistence type="predicted"/>
<feature type="chain" id="PRO_5013148892" description="Right handed beta helix region" evidence="1">
    <location>
        <begin position="19"/>
        <end position="694"/>
    </location>
</feature>
<evidence type="ECO:0000256" key="1">
    <source>
        <dbReference type="SAM" id="SignalP"/>
    </source>
</evidence>
<evidence type="ECO:0000313" key="3">
    <source>
        <dbReference type="Proteomes" id="UP000219452"/>
    </source>
</evidence>
<accession>A0A286FGA6</accession>
<dbReference type="AlphaFoldDB" id="A0A286FGA6"/>
<dbReference type="RefSeq" id="WP_144035888.1">
    <property type="nucleotide sequence ID" value="NZ_OCNH01000001.1"/>
</dbReference>
<gene>
    <name evidence="2" type="ORF">SAMN06269250_2071</name>
</gene>